<gene>
    <name evidence="2" type="ORF">PACLA_8A003288</name>
</gene>
<accession>A0A6S7HER9</accession>
<comment type="caution">
    <text evidence="2">The sequence shown here is derived from an EMBL/GenBank/DDBJ whole genome shotgun (WGS) entry which is preliminary data.</text>
</comment>
<reference evidence="2" key="1">
    <citation type="submission" date="2020-04" db="EMBL/GenBank/DDBJ databases">
        <authorList>
            <person name="Alioto T."/>
            <person name="Alioto T."/>
            <person name="Gomez Garrido J."/>
        </authorList>
    </citation>
    <scope>NUCLEOTIDE SEQUENCE</scope>
    <source>
        <strain evidence="2">A484AB</strain>
    </source>
</reference>
<name>A0A6S7HER9_PARCT</name>
<dbReference type="EMBL" id="CACRXK020004672">
    <property type="protein sequence ID" value="CAB4003594.1"/>
    <property type="molecule type" value="Genomic_DNA"/>
</dbReference>
<evidence type="ECO:0000256" key="1">
    <source>
        <dbReference type="SAM" id="MobiDB-lite"/>
    </source>
</evidence>
<sequence length="120" mass="14231">MRHVNNEHDGHPNALYDKCHHGDLTETKKWIKVGYVDEMRRELLYHCNKADLNKTYHKYKAKEPNSLTSQFSARRTKEEAIRNQAQRKGEKTKLFPSVETQDHLITKTKRNHCQQTEKEA</sequence>
<dbReference type="OrthoDB" id="5814287at2759"/>
<dbReference type="AlphaFoldDB" id="A0A6S7HER9"/>
<evidence type="ECO:0000313" key="2">
    <source>
        <dbReference type="EMBL" id="CAB4003594.1"/>
    </source>
</evidence>
<organism evidence="2 3">
    <name type="scientific">Paramuricea clavata</name>
    <name type="common">Red gorgonian</name>
    <name type="synonym">Violescent sea-whip</name>
    <dbReference type="NCBI Taxonomy" id="317549"/>
    <lineage>
        <taxon>Eukaryota</taxon>
        <taxon>Metazoa</taxon>
        <taxon>Cnidaria</taxon>
        <taxon>Anthozoa</taxon>
        <taxon>Octocorallia</taxon>
        <taxon>Malacalcyonacea</taxon>
        <taxon>Plexauridae</taxon>
        <taxon>Paramuricea</taxon>
    </lineage>
</organism>
<evidence type="ECO:0000313" key="3">
    <source>
        <dbReference type="Proteomes" id="UP001152795"/>
    </source>
</evidence>
<keyword evidence="3" id="KW-1185">Reference proteome</keyword>
<dbReference type="Proteomes" id="UP001152795">
    <property type="component" value="Unassembled WGS sequence"/>
</dbReference>
<feature type="compositionally biased region" description="Basic and acidic residues" evidence="1">
    <location>
        <begin position="75"/>
        <end position="93"/>
    </location>
</feature>
<proteinExistence type="predicted"/>
<protein>
    <submittedName>
        <fullName evidence="2">Uncharacterized protein</fullName>
    </submittedName>
</protein>
<feature type="region of interest" description="Disordered" evidence="1">
    <location>
        <begin position="67"/>
        <end position="120"/>
    </location>
</feature>